<proteinExistence type="predicted"/>
<keyword evidence="2" id="KW-1185">Reference proteome</keyword>
<accession>N6X3R2</accession>
<gene>
    <name evidence="1" type="ORF">HMPREF9004_0910</name>
</gene>
<organism evidence="1 2">
    <name type="scientific">Schaalia cardiffensis F0333</name>
    <dbReference type="NCBI Taxonomy" id="888050"/>
    <lineage>
        <taxon>Bacteria</taxon>
        <taxon>Bacillati</taxon>
        <taxon>Actinomycetota</taxon>
        <taxon>Actinomycetes</taxon>
        <taxon>Actinomycetales</taxon>
        <taxon>Actinomycetaceae</taxon>
        <taxon>Schaalia</taxon>
    </lineage>
</organism>
<sequence>MNDKKNPITTSSAPTSLNFASHYRTSDHSVMNPCPTLKGVLNTPPISAFFFTVSKKRRSRVE</sequence>
<dbReference type="HOGENOM" id="CLU_2893677_0_0_11"/>
<dbReference type="Proteomes" id="UP000013015">
    <property type="component" value="Unassembled WGS sequence"/>
</dbReference>
<name>N6X3R2_9ACTO</name>
<dbReference type="PATRIC" id="fig|888050.3.peg.860"/>
<dbReference type="STRING" id="888050.HMPREF9004_0910"/>
<dbReference type="AlphaFoldDB" id="N6X3R2"/>
<dbReference type="EMBL" id="AQHZ01000015">
    <property type="protein sequence ID" value="ENO18341.1"/>
    <property type="molecule type" value="Genomic_DNA"/>
</dbReference>
<protein>
    <submittedName>
        <fullName evidence="1">Uncharacterized protein</fullName>
    </submittedName>
</protein>
<evidence type="ECO:0000313" key="1">
    <source>
        <dbReference type="EMBL" id="ENO18341.1"/>
    </source>
</evidence>
<comment type="caution">
    <text evidence="1">The sequence shown here is derived from an EMBL/GenBank/DDBJ whole genome shotgun (WGS) entry which is preliminary data.</text>
</comment>
<reference evidence="1 2" key="1">
    <citation type="submission" date="2013-03" db="EMBL/GenBank/DDBJ databases">
        <title>Reference genome for the Human Microbiome Project.</title>
        <authorList>
            <person name="Aqrawi P."/>
            <person name="Ayvaz T."/>
            <person name="Bess C."/>
            <person name="Blankenburg K."/>
            <person name="Coyle M."/>
            <person name="Deng J."/>
            <person name="Forbes L."/>
            <person name="Fowler G."/>
            <person name="Francisco L."/>
            <person name="Fu Q."/>
            <person name="Gibbs R."/>
            <person name="Gross S."/>
            <person name="Gubbala S."/>
            <person name="Hale W."/>
            <person name="Hemphill L."/>
            <person name="Highlander S."/>
            <person name="Hirani K."/>
            <person name="Jackson L."/>
            <person name="Jakkamsetti A."/>
            <person name="Javaid M."/>
            <person name="Jayaseelan J.C."/>
            <person name="Jiang H."/>
            <person name="Joshi V."/>
            <person name="Korchina V."/>
            <person name="Kovar C."/>
            <person name="Lara F."/>
            <person name="Lee S."/>
            <person name="Liu Y."/>
            <person name="Mata R."/>
            <person name="Mathew T."/>
            <person name="Munidasa M."/>
            <person name="Muzny D."/>
            <person name="Nazareth L."/>
            <person name="Ngo R."/>
            <person name="Nguyen L."/>
            <person name="Nguyen N."/>
            <person name="Okwuonu G."/>
            <person name="Ongeri F."/>
            <person name="Palculict T."/>
            <person name="Patil S."/>
            <person name="Petrosino J."/>
            <person name="Pham C."/>
            <person name="Pham P."/>
            <person name="Pu L.-L."/>
            <person name="Qin X."/>
            <person name="Qu J."/>
            <person name="Reid J."/>
            <person name="Ross M."/>
            <person name="Ruth R."/>
            <person name="Saada N."/>
            <person name="San Lucas F."/>
            <person name="Santibanez J."/>
            <person name="Shang Y."/>
            <person name="Simmons D."/>
            <person name="Song X.-Z."/>
            <person name="Tang L.-Y."/>
            <person name="Thornton R."/>
            <person name="Warren J."/>
            <person name="Weissenberger G."/>
            <person name="Wilczek-Boney K."/>
            <person name="Worley K."/>
            <person name="Youmans B."/>
            <person name="Zhang J."/>
            <person name="Zhang L."/>
            <person name="Zhao Z."/>
            <person name="Zhou C."/>
            <person name="Zhu D."/>
            <person name="Zhu Y."/>
        </authorList>
    </citation>
    <scope>NUCLEOTIDE SEQUENCE [LARGE SCALE GENOMIC DNA]</scope>
    <source>
        <strain evidence="1 2">F0333</strain>
    </source>
</reference>
<evidence type="ECO:0000313" key="2">
    <source>
        <dbReference type="Proteomes" id="UP000013015"/>
    </source>
</evidence>